<dbReference type="EMBL" id="OY731402">
    <property type="protein sequence ID" value="CAJ1956967.1"/>
    <property type="molecule type" value="Genomic_DNA"/>
</dbReference>
<dbReference type="Proteomes" id="UP001189624">
    <property type="component" value="Chromosome 5"/>
</dbReference>
<sequence length="56" mass="6326">MGDTCHVNSHPKSNASFGILWITFSESGLYKVPLNKLRIKVPKAKYLCLRSKGLYD</sequence>
<proteinExistence type="predicted"/>
<accession>A0AA86VLP4</accession>
<protein>
    <submittedName>
        <fullName evidence="1">Uncharacterized protein</fullName>
    </submittedName>
</protein>
<name>A0AA86VLP4_9FABA</name>
<feature type="non-terminal residue" evidence="1">
    <location>
        <position position="56"/>
    </location>
</feature>
<dbReference type="AlphaFoldDB" id="A0AA86VLP4"/>
<evidence type="ECO:0000313" key="2">
    <source>
        <dbReference type="Proteomes" id="UP001189624"/>
    </source>
</evidence>
<reference evidence="1" key="1">
    <citation type="submission" date="2023-10" db="EMBL/GenBank/DDBJ databases">
        <authorList>
            <person name="Domelevo Entfellner J.-B."/>
        </authorList>
    </citation>
    <scope>NUCLEOTIDE SEQUENCE</scope>
</reference>
<evidence type="ECO:0000313" key="1">
    <source>
        <dbReference type="EMBL" id="CAJ1956967.1"/>
    </source>
</evidence>
<keyword evidence="2" id="KW-1185">Reference proteome</keyword>
<dbReference type="Gramene" id="rna-AYBTSS11_LOCUS16946">
    <property type="protein sequence ID" value="CAJ1956967.1"/>
    <property type="gene ID" value="gene-AYBTSS11_LOCUS16946"/>
</dbReference>
<organism evidence="1 2">
    <name type="scientific">Sphenostylis stenocarpa</name>
    <dbReference type="NCBI Taxonomy" id="92480"/>
    <lineage>
        <taxon>Eukaryota</taxon>
        <taxon>Viridiplantae</taxon>
        <taxon>Streptophyta</taxon>
        <taxon>Embryophyta</taxon>
        <taxon>Tracheophyta</taxon>
        <taxon>Spermatophyta</taxon>
        <taxon>Magnoliopsida</taxon>
        <taxon>eudicotyledons</taxon>
        <taxon>Gunneridae</taxon>
        <taxon>Pentapetalae</taxon>
        <taxon>rosids</taxon>
        <taxon>fabids</taxon>
        <taxon>Fabales</taxon>
        <taxon>Fabaceae</taxon>
        <taxon>Papilionoideae</taxon>
        <taxon>50 kb inversion clade</taxon>
        <taxon>NPAAA clade</taxon>
        <taxon>indigoferoid/millettioid clade</taxon>
        <taxon>Phaseoleae</taxon>
        <taxon>Sphenostylis</taxon>
    </lineage>
</organism>
<gene>
    <name evidence="1" type="ORF">AYBTSS11_LOCUS16946</name>
</gene>